<dbReference type="GO" id="GO:0016301">
    <property type="term" value="F:kinase activity"/>
    <property type="evidence" value="ECO:0007669"/>
    <property type="project" value="UniProtKB-KW"/>
</dbReference>
<dbReference type="Proteomes" id="UP000094379">
    <property type="component" value="Unassembled WGS sequence"/>
</dbReference>
<evidence type="ECO:0000313" key="6">
    <source>
        <dbReference type="Proteomes" id="UP000094379"/>
    </source>
</evidence>
<dbReference type="InterPro" id="IPR006204">
    <property type="entry name" value="GHMP_kinase_N_dom"/>
</dbReference>
<keyword evidence="1" id="KW-0808">Transferase</keyword>
<comment type="caution">
    <text evidence="5">The sequence shown here is derived from an EMBL/GenBank/DDBJ whole genome shotgun (WGS) entry which is preliminary data.</text>
</comment>
<accession>A0A1E3GTQ9</accession>
<dbReference type="Pfam" id="PF00288">
    <property type="entry name" value="GHMP_kinases_N"/>
    <property type="match status" value="1"/>
</dbReference>
<dbReference type="RefSeq" id="WP_069295484.1">
    <property type="nucleotide sequence ID" value="NZ_MCRI01000006.1"/>
</dbReference>
<evidence type="ECO:0000259" key="3">
    <source>
        <dbReference type="Pfam" id="PF00288"/>
    </source>
</evidence>
<feature type="domain" description="GHMP kinase C-terminal" evidence="4">
    <location>
        <begin position="227"/>
        <end position="312"/>
    </location>
</feature>
<dbReference type="PANTHER" id="PTHR20861">
    <property type="entry name" value="HOMOSERINE/4-DIPHOSPHOCYTIDYL-2-C-METHYL-D-ERYTHRITOL KINASE"/>
    <property type="match status" value="1"/>
</dbReference>
<keyword evidence="6" id="KW-1185">Reference proteome</keyword>
<dbReference type="EMBL" id="MCRI01000006">
    <property type="protein sequence ID" value="ODN67433.1"/>
    <property type="molecule type" value="Genomic_DNA"/>
</dbReference>
<dbReference type="NCBIfam" id="TIGR00144">
    <property type="entry name" value="beta_RFAP_syn"/>
    <property type="match status" value="1"/>
</dbReference>
<dbReference type="GO" id="GO:0005524">
    <property type="term" value="F:ATP binding"/>
    <property type="evidence" value="ECO:0007669"/>
    <property type="project" value="InterPro"/>
</dbReference>
<gene>
    <name evidence="5" type="ORF">A9E74_00967</name>
</gene>
<organism evidence="5 6">
    <name type="scientific">Methylophaga muralis</name>
    <dbReference type="NCBI Taxonomy" id="291169"/>
    <lineage>
        <taxon>Bacteria</taxon>
        <taxon>Pseudomonadati</taxon>
        <taxon>Pseudomonadota</taxon>
        <taxon>Gammaproteobacteria</taxon>
        <taxon>Thiotrichales</taxon>
        <taxon>Piscirickettsiaceae</taxon>
        <taxon>Methylophaga</taxon>
    </lineage>
</organism>
<dbReference type="InterPro" id="IPR013750">
    <property type="entry name" value="GHMP_kinase_C_dom"/>
</dbReference>
<dbReference type="AlphaFoldDB" id="A0A1E3GTQ9"/>
<evidence type="ECO:0000259" key="4">
    <source>
        <dbReference type="Pfam" id="PF08544"/>
    </source>
</evidence>
<keyword evidence="2" id="KW-0418">Kinase</keyword>
<dbReference type="PATRIC" id="fig|291169.3.peg.973"/>
<dbReference type="Gene3D" id="3.30.230.10">
    <property type="match status" value="1"/>
</dbReference>
<dbReference type="InterPro" id="IPR014721">
    <property type="entry name" value="Ribsml_uS5_D2-typ_fold_subgr"/>
</dbReference>
<dbReference type="InterPro" id="IPR004422">
    <property type="entry name" value="RFAP_synthase"/>
</dbReference>
<evidence type="ECO:0000313" key="5">
    <source>
        <dbReference type="EMBL" id="ODN67433.1"/>
    </source>
</evidence>
<dbReference type="STRING" id="291169.A9E74_00967"/>
<evidence type="ECO:0000256" key="2">
    <source>
        <dbReference type="ARBA" id="ARBA00022777"/>
    </source>
</evidence>
<protein>
    <submittedName>
        <fullName evidence="5">Uncharacterized protein</fullName>
    </submittedName>
</protein>
<sequence>MQQPVLPVQHQTIFVQGPARLHLGFLDLNGGLGRHFGSIGLAVNSHHTKLSIADLDGLQQSDISVPESTKNKITKLINQFYLTLGKDIPEDLRRTKVNVHSLIPEHAGLGSGTQLALVIGQLLANYHQLDIPTPTIAQALDRGKRSGIGISTFDTGGFVVDAGLGPHSPTPVRLFQQAFPSQWRLVMLMDKNHQGIHGQTEIQAFQTLPEFPLQHSQRICHLTLMQLLPALIEQDIDLFGSAVSEIQTLIGQHFAPAQGGQYTSKPIAMLLEHAKSLGFNGMAQSSWGPTCCVFTNSQDQADQLIAELRSKMDLDPQLQNIELLSAAGVNQGASITIDSQTKHFNNIVRD</sequence>
<dbReference type="InterPro" id="IPR020568">
    <property type="entry name" value="Ribosomal_Su5_D2-typ_SF"/>
</dbReference>
<dbReference type="PIRSF" id="PIRSF004884">
    <property type="entry name" value="Sugar_kin_arch"/>
    <property type="match status" value="1"/>
</dbReference>
<dbReference type="Pfam" id="PF08544">
    <property type="entry name" value="GHMP_kinases_C"/>
    <property type="match status" value="1"/>
</dbReference>
<feature type="domain" description="GHMP kinase N-terminal" evidence="3">
    <location>
        <begin position="89"/>
        <end position="146"/>
    </location>
</feature>
<name>A0A1E3GTQ9_9GAMM</name>
<dbReference type="SUPFAM" id="SSF54211">
    <property type="entry name" value="Ribosomal protein S5 domain 2-like"/>
    <property type="match status" value="1"/>
</dbReference>
<dbReference type="PANTHER" id="PTHR20861:SF6">
    <property type="entry name" value="BETA-RIBOFURANOSYLPHENOL 5'-PHOSPHATE SYNTHASE"/>
    <property type="match status" value="1"/>
</dbReference>
<reference evidence="5 6" key="1">
    <citation type="submission" date="2016-07" db="EMBL/GenBank/DDBJ databases">
        <title>Draft Genome Sequence of Methylophaga muralis Bur 1.</title>
        <authorList>
            <person name="Vasilenko O.V."/>
            <person name="Doronina N.V."/>
            <person name="Shmareva M.N."/>
            <person name="Tarlachkov S.V."/>
            <person name="Mustakhimov I."/>
            <person name="Trotsenko Y.A."/>
        </authorList>
    </citation>
    <scope>NUCLEOTIDE SEQUENCE [LARGE SCALE GENOMIC DNA]</scope>
    <source>
        <strain evidence="5 6">Bur 1</strain>
    </source>
</reference>
<evidence type="ECO:0000256" key="1">
    <source>
        <dbReference type="ARBA" id="ARBA00022679"/>
    </source>
</evidence>
<proteinExistence type="predicted"/>